<keyword evidence="4" id="KW-1185">Reference proteome</keyword>
<gene>
    <name evidence="3" type="ORF">GCM10007116_14910</name>
    <name evidence="2" type="ORF">HS1genome_1828</name>
</gene>
<dbReference type="OrthoDB" id="38899at2157"/>
<dbReference type="AlphaFoldDB" id="A0A348B5I7"/>
<dbReference type="Proteomes" id="UP000616143">
    <property type="component" value="Unassembled WGS sequence"/>
</dbReference>
<evidence type="ECO:0000313" key="3">
    <source>
        <dbReference type="EMBL" id="GGT98526.1"/>
    </source>
</evidence>
<evidence type="ECO:0000313" key="2">
    <source>
        <dbReference type="EMBL" id="BBD73439.1"/>
    </source>
</evidence>
<dbReference type="RefSeq" id="WP_126450634.1">
    <property type="nucleotide sequence ID" value="NZ_AP018553.1"/>
</dbReference>
<dbReference type="Proteomes" id="UP000276741">
    <property type="component" value="Chromosome"/>
</dbReference>
<dbReference type="Pfam" id="PF07992">
    <property type="entry name" value="Pyr_redox_2"/>
    <property type="match status" value="1"/>
</dbReference>
<dbReference type="InterPro" id="IPR023753">
    <property type="entry name" value="FAD/NAD-binding_dom"/>
</dbReference>
<sequence length="349" mass="38135">MARVVVVGAGNGGAVTANLLSSKGLDVVVVDPSPQHVYQPGLLDLALGEDLAVSRPIQDVVMAPVLRDRARKVRVEDHSVLVGDKEIVYDYLVLAPGVESVEVPLPAWHTVDGALSIRERIRSFSGTKIVVGYWGVVKCPAAPFEMAFSLKLRYPKAEVTLLNPVSSPPELMRPMSEALGKRARELGVRVMRGFTVSRVDTGSRTIESESGERVEYDLALLDPPVKVGKEFKELAKGDFIPVDERLRYGRYDDVFVVGDANGLTFPPKTGGKAHYEAKVAAWNVLAKVNGWEERKYDGRAMCAIYGGGDGFLVRMDFSGSRVLGPNKAFKDLKRAFASLYWATLKGVFP</sequence>
<dbReference type="PANTHER" id="PTHR43755">
    <property type="match status" value="1"/>
</dbReference>
<dbReference type="EMBL" id="AP018553">
    <property type="protein sequence ID" value="BBD73439.1"/>
    <property type="molecule type" value="Genomic_DNA"/>
</dbReference>
<name>A0A348B5I7_9CREN</name>
<reference evidence="4" key="2">
    <citation type="submission" date="2018-04" db="EMBL/GenBank/DDBJ databases">
        <title>Complete genome sequence of Sulfodiicoccus acidiphilus strain HS-1.</title>
        <authorList>
            <person name="Sakai H.D."/>
            <person name="Kurosawa N."/>
        </authorList>
    </citation>
    <scope>NUCLEOTIDE SEQUENCE [LARGE SCALE GENOMIC DNA]</scope>
    <source>
        <strain evidence="4">HS-1</strain>
    </source>
</reference>
<reference evidence="3" key="1">
    <citation type="journal article" date="2014" name="Int. J. Syst. Evol. Microbiol.">
        <title>Complete genome sequence of Corynebacterium casei LMG S-19264T (=DSM 44701T), isolated from a smear-ripened cheese.</title>
        <authorList>
            <consortium name="US DOE Joint Genome Institute (JGI-PGF)"/>
            <person name="Walter F."/>
            <person name="Albersmeier A."/>
            <person name="Kalinowski J."/>
            <person name="Ruckert C."/>
        </authorList>
    </citation>
    <scope>NUCLEOTIDE SEQUENCE</scope>
    <source>
        <strain evidence="3">JCM 31740</strain>
    </source>
</reference>
<dbReference type="SUPFAM" id="SSF51905">
    <property type="entry name" value="FAD/NAD(P)-binding domain"/>
    <property type="match status" value="1"/>
</dbReference>
<dbReference type="EMBL" id="BMQS01000013">
    <property type="protein sequence ID" value="GGT98526.1"/>
    <property type="molecule type" value="Genomic_DNA"/>
</dbReference>
<organism evidence="2 4">
    <name type="scientific">Sulfodiicoccus acidiphilus</name>
    <dbReference type="NCBI Taxonomy" id="1670455"/>
    <lineage>
        <taxon>Archaea</taxon>
        <taxon>Thermoproteota</taxon>
        <taxon>Thermoprotei</taxon>
        <taxon>Sulfolobales</taxon>
        <taxon>Sulfolobaceae</taxon>
        <taxon>Sulfodiicoccus</taxon>
    </lineage>
</organism>
<evidence type="ECO:0000313" key="4">
    <source>
        <dbReference type="Proteomes" id="UP000276741"/>
    </source>
</evidence>
<dbReference type="GeneID" id="38667305"/>
<dbReference type="PANTHER" id="PTHR43755:SF1">
    <property type="entry name" value="FAD-DEPENDENT PYRIDINE NUCLEOTIDE-DISULPHIDE OXIDOREDUCTASE"/>
    <property type="match status" value="1"/>
</dbReference>
<reference evidence="2" key="3">
    <citation type="journal article" date="2019" name="BMC Res. Notes">
        <title>Complete genome sequence of the Sulfodiicoccus acidiphilus strain HS-1T, the first crenarchaeon that lacks polB3, isolated from an acidic hot spring in Ohwaku-dani, Hakone, Japan.</title>
        <authorList>
            <person name="Sakai H.D."/>
            <person name="Kurosawa N."/>
        </authorList>
    </citation>
    <scope>NUCLEOTIDE SEQUENCE</scope>
    <source>
        <strain evidence="2">HS-1</strain>
    </source>
</reference>
<dbReference type="PRINTS" id="PR00420">
    <property type="entry name" value="RNGMNOXGNASE"/>
</dbReference>
<dbReference type="GO" id="GO:0016491">
    <property type="term" value="F:oxidoreductase activity"/>
    <property type="evidence" value="ECO:0007669"/>
    <property type="project" value="InterPro"/>
</dbReference>
<dbReference type="Gene3D" id="3.50.50.100">
    <property type="match status" value="1"/>
</dbReference>
<accession>A0A348B5I7</accession>
<reference evidence="3" key="4">
    <citation type="submission" date="2020-09" db="EMBL/GenBank/DDBJ databases">
        <authorList>
            <person name="Sun Q."/>
            <person name="Ohkuma M."/>
        </authorList>
    </citation>
    <scope>NUCLEOTIDE SEQUENCE</scope>
    <source>
        <strain evidence="3">JCM 31740</strain>
    </source>
</reference>
<dbReference type="KEGG" id="sacd:HS1genome_1828"/>
<proteinExistence type="predicted"/>
<protein>
    <recommendedName>
        <fullName evidence="1">FAD/NAD(P)-binding domain-containing protein</fullName>
    </recommendedName>
</protein>
<evidence type="ECO:0000259" key="1">
    <source>
        <dbReference type="Pfam" id="PF07992"/>
    </source>
</evidence>
<feature type="domain" description="FAD/NAD(P)-binding" evidence="1">
    <location>
        <begin position="3"/>
        <end position="264"/>
    </location>
</feature>
<dbReference type="InterPro" id="IPR052541">
    <property type="entry name" value="SQRD"/>
</dbReference>
<dbReference type="InterPro" id="IPR036188">
    <property type="entry name" value="FAD/NAD-bd_sf"/>
</dbReference>